<dbReference type="GO" id="GO:0009252">
    <property type="term" value="P:peptidoglycan biosynthetic process"/>
    <property type="evidence" value="ECO:0007669"/>
    <property type="project" value="UniProtKB-KW"/>
</dbReference>
<dbReference type="GO" id="GO:0008360">
    <property type="term" value="P:regulation of cell shape"/>
    <property type="evidence" value="ECO:0007669"/>
    <property type="project" value="UniProtKB-KW"/>
</dbReference>
<dbReference type="InterPro" id="IPR051050">
    <property type="entry name" value="Lipid_II_flippase_MurJ/MviN"/>
</dbReference>
<name>A0A1F8EZ65_9BACT</name>
<evidence type="ECO:0000256" key="1">
    <source>
        <dbReference type="ARBA" id="ARBA00004651"/>
    </source>
</evidence>
<dbReference type="Pfam" id="PF03023">
    <property type="entry name" value="MurJ"/>
    <property type="match status" value="1"/>
</dbReference>
<dbReference type="EMBL" id="MGJI01000010">
    <property type="protein sequence ID" value="OGN05306.1"/>
    <property type="molecule type" value="Genomic_DNA"/>
</dbReference>
<dbReference type="Proteomes" id="UP000177507">
    <property type="component" value="Unassembled WGS sequence"/>
</dbReference>
<comment type="subcellular location">
    <subcellularLocation>
        <location evidence="1">Cell membrane</location>
        <topology evidence="1">Multi-pass membrane protein</topology>
    </subcellularLocation>
</comment>
<organism evidence="9 10">
    <name type="scientific">Candidatus Yanofskybacteria bacterium RIFCSPHIGHO2_01_FULL_44_17</name>
    <dbReference type="NCBI Taxonomy" id="1802668"/>
    <lineage>
        <taxon>Bacteria</taxon>
        <taxon>Candidatus Yanofskyibacteriota</taxon>
    </lineage>
</organism>
<dbReference type="GO" id="GO:0034204">
    <property type="term" value="P:lipid translocation"/>
    <property type="evidence" value="ECO:0007669"/>
    <property type="project" value="TreeGrafter"/>
</dbReference>
<reference evidence="9 10" key="1">
    <citation type="journal article" date="2016" name="Nat. Commun.">
        <title>Thousands of microbial genomes shed light on interconnected biogeochemical processes in an aquifer system.</title>
        <authorList>
            <person name="Anantharaman K."/>
            <person name="Brown C.T."/>
            <person name="Hug L.A."/>
            <person name="Sharon I."/>
            <person name="Castelle C.J."/>
            <person name="Probst A.J."/>
            <person name="Thomas B.C."/>
            <person name="Singh A."/>
            <person name="Wilkins M.J."/>
            <person name="Karaoz U."/>
            <person name="Brodie E.L."/>
            <person name="Williams K.H."/>
            <person name="Hubbard S.S."/>
            <person name="Banfield J.F."/>
        </authorList>
    </citation>
    <scope>NUCLEOTIDE SEQUENCE [LARGE SCALE GENOMIC DNA]</scope>
</reference>
<accession>A0A1F8EZ65</accession>
<dbReference type="GO" id="GO:0005886">
    <property type="term" value="C:plasma membrane"/>
    <property type="evidence" value="ECO:0007669"/>
    <property type="project" value="UniProtKB-SubCell"/>
</dbReference>
<feature type="transmembrane region" description="Helical" evidence="8">
    <location>
        <begin position="418"/>
        <end position="436"/>
    </location>
</feature>
<evidence type="ECO:0000256" key="6">
    <source>
        <dbReference type="ARBA" id="ARBA00022989"/>
    </source>
</evidence>
<evidence type="ECO:0000313" key="10">
    <source>
        <dbReference type="Proteomes" id="UP000177507"/>
    </source>
</evidence>
<proteinExistence type="predicted"/>
<keyword evidence="4" id="KW-0133">Cell shape</keyword>
<dbReference type="AlphaFoldDB" id="A0A1F8EZ65"/>
<dbReference type="STRING" id="1802668.A2831_01690"/>
<dbReference type="PANTHER" id="PTHR47019:SF1">
    <property type="entry name" value="LIPID II FLIPPASE MURJ"/>
    <property type="match status" value="1"/>
</dbReference>
<protein>
    <submittedName>
        <fullName evidence="9">Murein biosynthesis integral membrane protein MurJ</fullName>
    </submittedName>
</protein>
<gene>
    <name evidence="9" type="ORF">A2831_01690</name>
</gene>
<evidence type="ECO:0000256" key="5">
    <source>
        <dbReference type="ARBA" id="ARBA00022984"/>
    </source>
</evidence>
<dbReference type="InterPro" id="IPR004268">
    <property type="entry name" value="MurJ"/>
</dbReference>
<feature type="transmembrane region" description="Helical" evidence="8">
    <location>
        <begin position="389"/>
        <end position="412"/>
    </location>
</feature>
<keyword evidence="6 8" id="KW-1133">Transmembrane helix</keyword>
<feature type="transmembrane region" description="Helical" evidence="8">
    <location>
        <begin position="135"/>
        <end position="154"/>
    </location>
</feature>
<keyword evidence="2" id="KW-1003">Cell membrane</keyword>
<evidence type="ECO:0000313" key="9">
    <source>
        <dbReference type="EMBL" id="OGN05306.1"/>
    </source>
</evidence>
<feature type="transmembrane region" description="Helical" evidence="8">
    <location>
        <begin position="251"/>
        <end position="274"/>
    </location>
</feature>
<feature type="transmembrane region" description="Helical" evidence="8">
    <location>
        <begin position="280"/>
        <end position="298"/>
    </location>
</feature>
<dbReference type="PRINTS" id="PR01806">
    <property type="entry name" value="VIRFACTRMVIN"/>
</dbReference>
<keyword evidence="3 8" id="KW-0812">Transmembrane</keyword>
<dbReference type="PANTHER" id="PTHR47019">
    <property type="entry name" value="LIPID II FLIPPASE MURJ"/>
    <property type="match status" value="1"/>
</dbReference>
<feature type="transmembrane region" description="Helical" evidence="8">
    <location>
        <begin position="193"/>
        <end position="212"/>
    </location>
</feature>
<feature type="transmembrane region" description="Helical" evidence="8">
    <location>
        <begin position="359"/>
        <end position="377"/>
    </location>
</feature>
<dbReference type="GO" id="GO:0015648">
    <property type="term" value="F:lipid-linked peptidoglycan transporter activity"/>
    <property type="evidence" value="ECO:0007669"/>
    <property type="project" value="TreeGrafter"/>
</dbReference>
<feature type="transmembrane region" description="Helical" evidence="8">
    <location>
        <begin position="56"/>
        <end position="82"/>
    </location>
</feature>
<sequence length="442" mass="48750">MFSKLKTYLFGSIFRKGATLLTVLTLGSYALGLVRDILFARVFGASRMLDVYNAAFIIPDLLLNIFVAGALTAAFVPVFTHLYARNEDAEAEKVASTMLVAAPVILAILAIPVFIFMPRLADIVAPGFAFEDKELLVLMARLLLLSPIIFAISNTLGNILISYERFWGYGLAPIFYNLGIIIGIPLAKVFGPLGLVEGVVIGALMHLAIRWADIAKSKIQWRFPAQWRHPEFRKILKLMIPRMAGQPIEQITFFIFTSLASTLTVGSIVVLSFARNFQSVPVSLFGIAFSTAVFASLSKKAALGDRVGFLYQLRETAKALGIMTGLSAIFFFFFGEWVVRLFLGGGRFVEADVVRTGKLLAIFAFAIPAESFMHLIARSFYALKDTWTPLFVTLPGLVLIAILAKFLIPVMSLSALPFSYSVILTSEVILLTLILLKKLRRI</sequence>
<keyword evidence="5" id="KW-0573">Peptidoglycan synthesis</keyword>
<feature type="transmembrane region" description="Helical" evidence="8">
    <location>
        <begin position="319"/>
        <end position="339"/>
    </location>
</feature>
<feature type="transmembrane region" description="Helical" evidence="8">
    <location>
        <begin position="166"/>
        <end position="187"/>
    </location>
</feature>
<evidence type="ECO:0000256" key="8">
    <source>
        <dbReference type="SAM" id="Phobius"/>
    </source>
</evidence>
<dbReference type="NCBIfam" id="TIGR01695">
    <property type="entry name" value="murJ_mviN"/>
    <property type="match status" value="1"/>
</dbReference>
<keyword evidence="7 8" id="KW-0472">Membrane</keyword>
<evidence type="ECO:0000256" key="4">
    <source>
        <dbReference type="ARBA" id="ARBA00022960"/>
    </source>
</evidence>
<feature type="transmembrane region" description="Helical" evidence="8">
    <location>
        <begin position="94"/>
        <end position="115"/>
    </location>
</feature>
<evidence type="ECO:0000256" key="7">
    <source>
        <dbReference type="ARBA" id="ARBA00023136"/>
    </source>
</evidence>
<evidence type="ECO:0000256" key="3">
    <source>
        <dbReference type="ARBA" id="ARBA00022692"/>
    </source>
</evidence>
<evidence type="ECO:0000256" key="2">
    <source>
        <dbReference type="ARBA" id="ARBA00022475"/>
    </source>
</evidence>
<comment type="caution">
    <text evidence="9">The sequence shown here is derived from an EMBL/GenBank/DDBJ whole genome shotgun (WGS) entry which is preliminary data.</text>
</comment>